<accession>A0ABQ2D4Z0</accession>
<comment type="caution">
    <text evidence="3">The sequence shown here is derived from an EMBL/GenBank/DDBJ whole genome shotgun (WGS) entry which is preliminary data.</text>
</comment>
<feature type="transmembrane region" description="Helical" evidence="1">
    <location>
        <begin position="177"/>
        <end position="200"/>
    </location>
</feature>
<dbReference type="RefSeq" id="WP_229684859.1">
    <property type="nucleotide sequence ID" value="NZ_BMOD01000016.1"/>
</dbReference>
<organism evidence="3 4">
    <name type="scientific">Deinococcus roseus</name>
    <dbReference type="NCBI Taxonomy" id="392414"/>
    <lineage>
        <taxon>Bacteria</taxon>
        <taxon>Thermotogati</taxon>
        <taxon>Deinococcota</taxon>
        <taxon>Deinococci</taxon>
        <taxon>Deinococcales</taxon>
        <taxon>Deinococcaceae</taxon>
        <taxon>Deinococcus</taxon>
    </lineage>
</organism>
<evidence type="ECO:0000256" key="1">
    <source>
        <dbReference type="SAM" id="Phobius"/>
    </source>
</evidence>
<dbReference type="Proteomes" id="UP000632222">
    <property type="component" value="Unassembled WGS sequence"/>
</dbReference>
<keyword evidence="4" id="KW-1185">Reference proteome</keyword>
<keyword evidence="1" id="KW-0812">Transmembrane</keyword>
<evidence type="ECO:0000259" key="2">
    <source>
        <dbReference type="Pfam" id="PF00535"/>
    </source>
</evidence>
<dbReference type="PANTHER" id="PTHR43646:SF3">
    <property type="entry name" value="SLR1566 PROTEIN"/>
    <property type="match status" value="1"/>
</dbReference>
<dbReference type="InterPro" id="IPR001173">
    <property type="entry name" value="Glyco_trans_2-like"/>
</dbReference>
<dbReference type="EMBL" id="BMOD01000016">
    <property type="protein sequence ID" value="GGJ46411.1"/>
    <property type="molecule type" value="Genomic_DNA"/>
</dbReference>
<dbReference type="PANTHER" id="PTHR43646">
    <property type="entry name" value="GLYCOSYLTRANSFERASE"/>
    <property type="match status" value="1"/>
</dbReference>
<sequence length="354" mass="39272">MKGFLTAFLLTKLGIALINAQMFPRLKPAIPVSQPRVSLLIPARNEAENLRKTLPLLLVQPAFEVLVLDDQSTDGTAEVVRQLQIHHPQLKLLSGKPLPAGWVGKNWACHQLSQVAQGEVLVFTDADVFWHPGALKSVLNRLQDTRADLLSVYPRQETHTFAERALVPLIDDVLLCFFPYLFIGLPFAAASAGNGQVMVFRKESYGRISGHAGVKNKVLEDVHLARRIKKAGGRLSLALGQQLISVRMYHSYPEIVEGFGKNLRAFHGNSRALVLVSALLHLSAYTLPLFVPAFRPLLLLGLLERGVVNATSGRRSRADLLEVATVPFSPLLALPIYWRSLQKKYNWKGRNYSG</sequence>
<protein>
    <recommendedName>
        <fullName evidence="2">Glycosyltransferase 2-like domain-containing protein</fullName>
    </recommendedName>
</protein>
<gene>
    <name evidence="3" type="ORF">GCM10008938_35730</name>
</gene>
<evidence type="ECO:0000313" key="4">
    <source>
        <dbReference type="Proteomes" id="UP000632222"/>
    </source>
</evidence>
<keyword evidence="1" id="KW-0472">Membrane</keyword>
<dbReference type="SUPFAM" id="SSF53448">
    <property type="entry name" value="Nucleotide-diphospho-sugar transferases"/>
    <property type="match status" value="1"/>
</dbReference>
<reference evidence="4" key="1">
    <citation type="journal article" date="2019" name="Int. J. Syst. Evol. Microbiol.">
        <title>The Global Catalogue of Microorganisms (GCM) 10K type strain sequencing project: providing services to taxonomists for standard genome sequencing and annotation.</title>
        <authorList>
            <consortium name="The Broad Institute Genomics Platform"/>
            <consortium name="The Broad Institute Genome Sequencing Center for Infectious Disease"/>
            <person name="Wu L."/>
            <person name="Ma J."/>
        </authorList>
    </citation>
    <scope>NUCLEOTIDE SEQUENCE [LARGE SCALE GENOMIC DNA]</scope>
    <source>
        <strain evidence="4">JCM 14370</strain>
    </source>
</reference>
<dbReference type="Pfam" id="PF00535">
    <property type="entry name" value="Glycos_transf_2"/>
    <property type="match status" value="1"/>
</dbReference>
<name>A0ABQ2D4Z0_9DEIO</name>
<proteinExistence type="predicted"/>
<feature type="transmembrane region" description="Helical" evidence="1">
    <location>
        <begin position="272"/>
        <end position="294"/>
    </location>
</feature>
<dbReference type="Gene3D" id="3.90.550.10">
    <property type="entry name" value="Spore Coat Polysaccharide Biosynthesis Protein SpsA, Chain A"/>
    <property type="match status" value="1"/>
</dbReference>
<keyword evidence="1" id="KW-1133">Transmembrane helix</keyword>
<evidence type="ECO:0000313" key="3">
    <source>
        <dbReference type="EMBL" id="GGJ46411.1"/>
    </source>
</evidence>
<dbReference type="InterPro" id="IPR029044">
    <property type="entry name" value="Nucleotide-diphossugar_trans"/>
</dbReference>
<feature type="domain" description="Glycosyltransferase 2-like" evidence="2">
    <location>
        <begin position="38"/>
        <end position="150"/>
    </location>
</feature>